<reference evidence="1 2" key="1">
    <citation type="journal article" date="2024" name="Ann. Entomol. Soc. Am.">
        <title>Genomic analyses of the southern and eastern yellowjacket wasps (Hymenoptera: Vespidae) reveal evolutionary signatures of social life.</title>
        <authorList>
            <person name="Catto M.A."/>
            <person name="Caine P.B."/>
            <person name="Orr S.E."/>
            <person name="Hunt B.G."/>
            <person name="Goodisman M.A.D."/>
        </authorList>
    </citation>
    <scope>NUCLEOTIDE SEQUENCE [LARGE SCALE GENOMIC DNA]</scope>
    <source>
        <strain evidence="1">232</strain>
        <tissue evidence="1">Head and thorax</tissue>
    </source>
</reference>
<evidence type="ECO:0000313" key="1">
    <source>
        <dbReference type="EMBL" id="KAL2731680.1"/>
    </source>
</evidence>
<organism evidence="1 2">
    <name type="scientific">Vespula maculifrons</name>
    <name type="common">Eastern yellow jacket</name>
    <name type="synonym">Wasp</name>
    <dbReference type="NCBI Taxonomy" id="7453"/>
    <lineage>
        <taxon>Eukaryota</taxon>
        <taxon>Metazoa</taxon>
        <taxon>Ecdysozoa</taxon>
        <taxon>Arthropoda</taxon>
        <taxon>Hexapoda</taxon>
        <taxon>Insecta</taxon>
        <taxon>Pterygota</taxon>
        <taxon>Neoptera</taxon>
        <taxon>Endopterygota</taxon>
        <taxon>Hymenoptera</taxon>
        <taxon>Apocrita</taxon>
        <taxon>Aculeata</taxon>
        <taxon>Vespoidea</taxon>
        <taxon>Vespidae</taxon>
        <taxon>Vespinae</taxon>
        <taxon>Vespula</taxon>
    </lineage>
</organism>
<dbReference type="Proteomes" id="UP001607303">
    <property type="component" value="Unassembled WGS sequence"/>
</dbReference>
<proteinExistence type="predicted"/>
<comment type="caution">
    <text evidence="1">The sequence shown here is derived from an EMBL/GenBank/DDBJ whole genome shotgun (WGS) entry which is preliminary data.</text>
</comment>
<protein>
    <submittedName>
        <fullName evidence="1">Uncharacterized protein</fullName>
    </submittedName>
</protein>
<sequence>MTSLKYHFREGRQIEFQKKKKHPERSLFEEVNQTHMDLFIEFNCTVVLPLELIIERSLIYQFKSGKKYLILQFVGY</sequence>
<dbReference type="AlphaFoldDB" id="A0ABD2BGA4"/>
<accession>A0ABD2BGA4</accession>
<dbReference type="EMBL" id="JAYRBN010000076">
    <property type="protein sequence ID" value="KAL2731680.1"/>
    <property type="molecule type" value="Genomic_DNA"/>
</dbReference>
<keyword evidence="2" id="KW-1185">Reference proteome</keyword>
<gene>
    <name evidence="1" type="ORF">V1477_015503</name>
</gene>
<evidence type="ECO:0000313" key="2">
    <source>
        <dbReference type="Proteomes" id="UP001607303"/>
    </source>
</evidence>
<name>A0ABD2BGA4_VESMC</name>